<name>A0A7J7JIE1_BUGNE</name>
<dbReference type="PIRSF" id="PIRSF005902">
    <property type="entry name" value="DNase_TatD"/>
    <property type="match status" value="1"/>
</dbReference>
<keyword evidence="3" id="KW-0378">Hydrolase</keyword>
<dbReference type="GO" id="GO:0046872">
    <property type="term" value="F:metal ion binding"/>
    <property type="evidence" value="ECO:0007669"/>
    <property type="project" value="UniProtKB-KW"/>
</dbReference>
<keyword evidence="7" id="KW-1185">Reference proteome</keyword>
<evidence type="ECO:0000313" key="6">
    <source>
        <dbReference type="EMBL" id="KAF6025286.1"/>
    </source>
</evidence>
<sequence>MNHNASVYWVLLLAYQDFNVGAGLMMIDCHSHLADAAFLEDVDEVIAKAKAAGVARAVVLPEAFFQFQDVMSLHERHRDFVLPGLGLHPVQMGGSGNFDRSVLLSDYTEEVTEAILTNQDKLYCIGECGLDFTPYYIKSPDDKLEQKEILRNQAKLASHLNLPLNVHSRSAGKHVIDTLEEAGARKVLLHAFDAKVSTALKGVELGYYFSIPPSVVRSPQKQKLVKSIPLTHLVLETDSPALGPEKHGRNEPVNINVSCDFIAEAKGISREEVIQMTTENAQKLFTKLSSQ</sequence>
<keyword evidence="2 5" id="KW-0479">Metal-binding</keyword>
<comment type="function">
    <text evidence="4">Exhibits 3'-exonuclease activities and apurinic/apyrimidinic (AP) endonuclease (in vitro). Show preferential AP endonuclease activity on double-stranded DNA substrates and 3'- exonuclease activity on single-stranded DNA.</text>
</comment>
<dbReference type="GO" id="GO:0016788">
    <property type="term" value="F:hydrolase activity, acting on ester bonds"/>
    <property type="evidence" value="ECO:0007669"/>
    <property type="project" value="InterPro"/>
</dbReference>
<dbReference type="AlphaFoldDB" id="A0A7J7JIE1"/>
<evidence type="ECO:0000256" key="4">
    <source>
        <dbReference type="ARBA" id="ARBA00093287"/>
    </source>
</evidence>
<evidence type="ECO:0000256" key="1">
    <source>
        <dbReference type="ARBA" id="ARBA00009275"/>
    </source>
</evidence>
<feature type="binding site" evidence="5">
    <location>
        <position position="190"/>
    </location>
    <ligand>
        <name>a divalent metal cation</name>
        <dbReference type="ChEBI" id="CHEBI:60240"/>
        <label>2</label>
    </ligand>
</feature>
<dbReference type="PROSITE" id="PS01091">
    <property type="entry name" value="TATD_3"/>
    <property type="match status" value="1"/>
</dbReference>
<comment type="caution">
    <text evidence="6">The sequence shown here is derived from an EMBL/GenBank/DDBJ whole genome shotgun (WGS) entry which is preliminary data.</text>
</comment>
<dbReference type="InterPro" id="IPR032466">
    <property type="entry name" value="Metal_Hydrolase"/>
</dbReference>
<dbReference type="SUPFAM" id="SSF51556">
    <property type="entry name" value="Metallo-dependent hydrolases"/>
    <property type="match status" value="1"/>
</dbReference>
<dbReference type="Gene3D" id="3.20.20.140">
    <property type="entry name" value="Metal-dependent hydrolases"/>
    <property type="match status" value="1"/>
</dbReference>
<dbReference type="PANTHER" id="PTHR46317">
    <property type="entry name" value="HYDROLASE OF PHP SUPERFAMILY-RELATED PROTEIN"/>
    <property type="match status" value="1"/>
</dbReference>
<evidence type="ECO:0000256" key="5">
    <source>
        <dbReference type="PIRSR" id="PIRSR005902-1"/>
    </source>
</evidence>
<organism evidence="6 7">
    <name type="scientific">Bugula neritina</name>
    <name type="common">Brown bryozoan</name>
    <name type="synonym">Sertularia neritina</name>
    <dbReference type="NCBI Taxonomy" id="10212"/>
    <lineage>
        <taxon>Eukaryota</taxon>
        <taxon>Metazoa</taxon>
        <taxon>Spiralia</taxon>
        <taxon>Lophotrochozoa</taxon>
        <taxon>Bryozoa</taxon>
        <taxon>Gymnolaemata</taxon>
        <taxon>Cheilostomatida</taxon>
        <taxon>Flustrina</taxon>
        <taxon>Buguloidea</taxon>
        <taxon>Bugulidae</taxon>
        <taxon>Bugula</taxon>
    </lineage>
</organism>
<dbReference type="InterPro" id="IPR001130">
    <property type="entry name" value="TatD-like"/>
</dbReference>
<dbReference type="InterPro" id="IPR018228">
    <property type="entry name" value="DNase_TatD-rel_CS"/>
</dbReference>
<gene>
    <name evidence="6" type="ORF">EB796_016406</name>
</gene>
<dbReference type="Proteomes" id="UP000593567">
    <property type="component" value="Unassembled WGS sequence"/>
</dbReference>
<feature type="binding site" evidence="5">
    <location>
        <position position="127"/>
    </location>
    <ligand>
        <name>a divalent metal cation</name>
        <dbReference type="ChEBI" id="CHEBI:60240"/>
        <label>1</label>
    </ligand>
</feature>
<feature type="binding site" evidence="5">
    <location>
        <position position="167"/>
    </location>
    <ligand>
        <name>a divalent metal cation</name>
        <dbReference type="ChEBI" id="CHEBI:60240"/>
        <label>2</label>
    </ligand>
</feature>
<evidence type="ECO:0000313" key="7">
    <source>
        <dbReference type="Proteomes" id="UP000593567"/>
    </source>
</evidence>
<accession>A0A7J7JIE1</accession>
<dbReference type="PANTHER" id="PTHR46317:SF1">
    <property type="entry name" value="HYDROLASE, TATD FAMILY"/>
    <property type="match status" value="1"/>
</dbReference>
<evidence type="ECO:0000256" key="2">
    <source>
        <dbReference type="ARBA" id="ARBA00022723"/>
    </source>
</evidence>
<dbReference type="Pfam" id="PF01026">
    <property type="entry name" value="TatD_DNase"/>
    <property type="match status" value="1"/>
</dbReference>
<protein>
    <submittedName>
        <fullName evidence="6">TATDN3</fullName>
    </submittedName>
</protein>
<reference evidence="6" key="1">
    <citation type="submission" date="2020-06" db="EMBL/GenBank/DDBJ databases">
        <title>Draft genome of Bugula neritina, a colonial animal packing powerful symbionts and potential medicines.</title>
        <authorList>
            <person name="Rayko M."/>
        </authorList>
    </citation>
    <scope>NUCLEOTIDE SEQUENCE [LARGE SCALE GENOMIC DNA]</scope>
    <source>
        <strain evidence="6">Kwan_BN1</strain>
    </source>
</reference>
<dbReference type="OrthoDB" id="413993at2759"/>
<dbReference type="CDD" id="cd01310">
    <property type="entry name" value="TatD_DNAse"/>
    <property type="match status" value="1"/>
</dbReference>
<evidence type="ECO:0000256" key="3">
    <source>
        <dbReference type="ARBA" id="ARBA00022801"/>
    </source>
</evidence>
<feature type="binding site" evidence="5">
    <location>
        <position position="30"/>
    </location>
    <ligand>
        <name>a divalent metal cation</name>
        <dbReference type="ChEBI" id="CHEBI:60240"/>
        <label>1</label>
    </ligand>
</feature>
<proteinExistence type="inferred from homology"/>
<dbReference type="EMBL" id="VXIV02002476">
    <property type="protein sequence ID" value="KAF6025286.1"/>
    <property type="molecule type" value="Genomic_DNA"/>
</dbReference>
<feature type="binding site" evidence="5">
    <location>
        <position position="238"/>
    </location>
    <ligand>
        <name>a divalent metal cation</name>
        <dbReference type="ChEBI" id="CHEBI:60240"/>
        <label>1</label>
    </ligand>
</feature>
<comment type="similarity">
    <text evidence="1">Belongs to the metallo-dependent hydrolases superfamily. TatD-type hydrolase family.</text>
</comment>
<feature type="binding site" evidence="5">
    <location>
        <position position="32"/>
    </location>
    <ligand>
        <name>a divalent metal cation</name>
        <dbReference type="ChEBI" id="CHEBI:60240"/>
        <label>1</label>
    </ligand>
</feature>